<keyword evidence="3 4" id="KW-0663">Pyridoxal phosphate</keyword>
<dbReference type="HAMAP" id="MF_01970">
    <property type="entry name" value="Kynureninase"/>
    <property type="match status" value="1"/>
</dbReference>
<dbReference type="PANTHER" id="PTHR14084:SF0">
    <property type="entry name" value="KYNURENINASE"/>
    <property type="match status" value="1"/>
</dbReference>
<evidence type="ECO:0000256" key="4">
    <source>
        <dbReference type="HAMAP-Rule" id="MF_03017"/>
    </source>
</evidence>
<dbReference type="OrthoDB" id="5978656at2759"/>
<dbReference type="GO" id="GO:0030429">
    <property type="term" value="F:kynureninase activity"/>
    <property type="evidence" value="ECO:0007669"/>
    <property type="project" value="UniProtKB-UniRule"/>
</dbReference>
<dbReference type="GO" id="GO:0097053">
    <property type="term" value="P:L-kynurenine catabolic process"/>
    <property type="evidence" value="ECO:0007669"/>
    <property type="project" value="UniProtKB-UniRule"/>
</dbReference>
<evidence type="ECO:0000313" key="7">
    <source>
        <dbReference type="Proteomes" id="UP000053201"/>
    </source>
</evidence>
<comment type="subunit">
    <text evidence="4 5">Homodimer.</text>
</comment>
<dbReference type="Gene3D" id="3.40.640.10">
    <property type="entry name" value="Type I PLP-dependent aspartate aminotransferase-like (Major domain)"/>
    <property type="match status" value="1"/>
</dbReference>
<comment type="function">
    <text evidence="4 5">Catalyzes the cleavage of L-kynurenine (L-Kyn) and L-3-hydroxykynurenine (L-3OHKyn) into anthranilic acid (AA) and 3-hydroxyanthranilic acid (3-OHAA), respectively.</text>
</comment>
<dbReference type="NCBIfam" id="TIGR01814">
    <property type="entry name" value="kynureninase"/>
    <property type="match status" value="1"/>
</dbReference>
<evidence type="ECO:0000313" key="6">
    <source>
        <dbReference type="EMBL" id="KNC95850.1"/>
    </source>
</evidence>
<dbReference type="GO" id="GO:0019805">
    <property type="term" value="P:quinolinate biosynthetic process"/>
    <property type="evidence" value="ECO:0007669"/>
    <property type="project" value="UniProtKB-UniRule"/>
</dbReference>
<feature type="binding site" evidence="4">
    <location>
        <position position="280"/>
    </location>
    <ligand>
        <name>pyridoxal 5'-phosphate</name>
        <dbReference type="ChEBI" id="CHEBI:597326"/>
    </ligand>
</feature>
<feature type="binding site" evidence="4">
    <location>
        <position position="143"/>
    </location>
    <ligand>
        <name>pyridoxal 5'-phosphate</name>
        <dbReference type="ChEBI" id="CHEBI:597326"/>
    </ligand>
</feature>
<dbReference type="SUPFAM" id="SSF53383">
    <property type="entry name" value="PLP-dependent transferases"/>
    <property type="match status" value="1"/>
</dbReference>
<evidence type="ECO:0000256" key="1">
    <source>
        <dbReference type="ARBA" id="ARBA00022642"/>
    </source>
</evidence>
<dbReference type="eggNOG" id="KOG3846">
    <property type="taxonomic scope" value="Eukaryota"/>
</dbReference>
<dbReference type="InterPro" id="IPR015422">
    <property type="entry name" value="PyrdxlP-dep_Trfase_small"/>
</dbReference>
<dbReference type="VEuPathDB" id="FungiDB:SPPG_08715"/>
<comment type="catalytic activity">
    <reaction evidence="4 5">
        <text>L-kynurenine + H2O = anthranilate + L-alanine + H(+)</text>
        <dbReference type="Rhea" id="RHEA:16813"/>
        <dbReference type="ChEBI" id="CHEBI:15377"/>
        <dbReference type="ChEBI" id="CHEBI:15378"/>
        <dbReference type="ChEBI" id="CHEBI:16567"/>
        <dbReference type="ChEBI" id="CHEBI:57959"/>
        <dbReference type="ChEBI" id="CHEBI:57972"/>
        <dbReference type="EC" id="3.7.1.3"/>
    </reaction>
</comment>
<keyword evidence="1 4" id="KW-0662">Pyridine nucleotide biosynthesis</keyword>
<organism evidence="6 7">
    <name type="scientific">Spizellomyces punctatus (strain DAOM BR117)</name>
    <dbReference type="NCBI Taxonomy" id="645134"/>
    <lineage>
        <taxon>Eukaryota</taxon>
        <taxon>Fungi</taxon>
        <taxon>Fungi incertae sedis</taxon>
        <taxon>Chytridiomycota</taxon>
        <taxon>Chytridiomycota incertae sedis</taxon>
        <taxon>Chytridiomycetes</taxon>
        <taxon>Spizellomycetales</taxon>
        <taxon>Spizellomycetaceae</taxon>
        <taxon>Spizellomyces</taxon>
    </lineage>
</organism>
<dbReference type="InParanoid" id="A0A0L0H313"/>
<dbReference type="InterPro" id="IPR015424">
    <property type="entry name" value="PyrdxlP-dep_Trfase"/>
</dbReference>
<feature type="binding site" evidence="4">
    <location>
        <position position="226"/>
    </location>
    <ligand>
        <name>pyridoxal 5'-phosphate</name>
        <dbReference type="ChEBI" id="CHEBI:597326"/>
    </ligand>
</feature>
<gene>
    <name evidence="4" type="primary">BNA5</name>
    <name evidence="6" type="ORF">SPPG_08715</name>
</gene>
<comment type="pathway">
    <text evidence="4 5">Amino-acid degradation; L-kynurenine degradation; L-alanine and anthranilate from L-kynurenine: step 1/1.</text>
</comment>
<comment type="cofactor">
    <cofactor evidence="4 5">
        <name>pyridoxal 5'-phosphate</name>
        <dbReference type="ChEBI" id="CHEBI:597326"/>
    </cofactor>
</comment>
<dbReference type="UniPathway" id="UPA00253">
    <property type="reaction ID" value="UER00329"/>
</dbReference>
<reference evidence="6 7" key="1">
    <citation type="submission" date="2009-08" db="EMBL/GenBank/DDBJ databases">
        <title>The Genome Sequence of Spizellomyces punctatus strain DAOM BR117.</title>
        <authorList>
            <consortium name="The Broad Institute Genome Sequencing Platform"/>
            <person name="Russ C."/>
            <person name="Cuomo C."/>
            <person name="Shea T."/>
            <person name="Young S.K."/>
            <person name="Zeng Q."/>
            <person name="Koehrsen M."/>
            <person name="Haas B."/>
            <person name="Borodovsky M."/>
            <person name="Guigo R."/>
            <person name="Alvarado L."/>
            <person name="Berlin A."/>
            <person name="Bochicchio J."/>
            <person name="Borenstein D."/>
            <person name="Chapman S."/>
            <person name="Chen Z."/>
            <person name="Engels R."/>
            <person name="Freedman E."/>
            <person name="Gellesch M."/>
            <person name="Goldberg J."/>
            <person name="Griggs A."/>
            <person name="Gujja S."/>
            <person name="Heiman D."/>
            <person name="Hepburn T."/>
            <person name="Howarth C."/>
            <person name="Jen D."/>
            <person name="Larson L."/>
            <person name="Lewis B."/>
            <person name="Mehta T."/>
            <person name="Park D."/>
            <person name="Pearson M."/>
            <person name="Roberts A."/>
            <person name="Saif S."/>
            <person name="Shenoy N."/>
            <person name="Sisk P."/>
            <person name="Stolte C."/>
            <person name="Sykes S."/>
            <person name="Thomson T."/>
            <person name="Walk T."/>
            <person name="White J."/>
            <person name="Yandava C."/>
            <person name="Burger G."/>
            <person name="Gray M.W."/>
            <person name="Holland P.W.H."/>
            <person name="King N."/>
            <person name="Lang F.B.F."/>
            <person name="Roger A.J."/>
            <person name="Ruiz-Trillo I."/>
            <person name="Lander E."/>
            <person name="Nusbaum C."/>
        </authorList>
    </citation>
    <scope>NUCLEOTIDE SEQUENCE [LARGE SCALE GENOMIC DNA]</scope>
    <source>
        <strain evidence="6 7">DAOM BR117</strain>
    </source>
</reference>
<dbReference type="PANTHER" id="PTHR14084">
    <property type="entry name" value="KYNURENINASE"/>
    <property type="match status" value="1"/>
</dbReference>
<feature type="modified residue" description="N6-(pyridoxal phosphate)lysine" evidence="4">
    <location>
        <position position="281"/>
    </location>
</feature>
<protein>
    <recommendedName>
        <fullName evidence="4 5">Kynureninase</fullName>
        <ecNumber evidence="4 5">3.7.1.3</ecNumber>
    </recommendedName>
    <alternativeName>
        <fullName evidence="4">Biosynthesis of nicotinic acid protein 5</fullName>
    </alternativeName>
    <alternativeName>
        <fullName evidence="4">L-kynurenine hydrolase</fullName>
    </alternativeName>
</protein>
<dbReference type="InterPro" id="IPR010111">
    <property type="entry name" value="Kynureninase"/>
</dbReference>
<feature type="binding site" evidence="4">
    <location>
        <position position="310"/>
    </location>
    <ligand>
        <name>pyridoxal 5'-phosphate</name>
        <dbReference type="ChEBI" id="CHEBI:597326"/>
    </ligand>
</feature>
<dbReference type="InterPro" id="IPR015421">
    <property type="entry name" value="PyrdxlP-dep_Trfase_major"/>
</dbReference>
<dbReference type="GO" id="GO:0005737">
    <property type="term" value="C:cytoplasm"/>
    <property type="evidence" value="ECO:0007669"/>
    <property type="project" value="UniProtKB-SubCell"/>
</dbReference>
<feature type="binding site" evidence="4">
    <location>
        <position position="142"/>
    </location>
    <ligand>
        <name>pyridoxal 5'-phosphate</name>
        <dbReference type="ChEBI" id="CHEBI:597326"/>
    </ligand>
</feature>
<feature type="binding site" evidence="4">
    <location>
        <position position="258"/>
    </location>
    <ligand>
        <name>pyridoxal 5'-phosphate</name>
        <dbReference type="ChEBI" id="CHEBI:597326"/>
    </ligand>
</feature>
<dbReference type="Gene3D" id="3.90.1150.10">
    <property type="entry name" value="Aspartate Aminotransferase, domain 1"/>
    <property type="match status" value="1"/>
</dbReference>
<comment type="catalytic activity">
    <reaction evidence="5">
        <text>3-hydroxy-L-kynurenine + H2O = 3-hydroxyanthranilate + L-alanine + H(+)</text>
        <dbReference type="Rhea" id="RHEA:25143"/>
        <dbReference type="ChEBI" id="CHEBI:15377"/>
        <dbReference type="ChEBI" id="CHEBI:15378"/>
        <dbReference type="ChEBI" id="CHEBI:36559"/>
        <dbReference type="ChEBI" id="CHEBI:57972"/>
        <dbReference type="ChEBI" id="CHEBI:58125"/>
        <dbReference type="EC" id="3.7.1.3"/>
    </reaction>
</comment>
<keyword evidence="7" id="KW-1185">Reference proteome</keyword>
<dbReference type="GeneID" id="27691858"/>
<proteinExistence type="inferred from homology"/>
<dbReference type="STRING" id="645134.A0A0L0H313"/>
<dbReference type="PIRSF" id="PIRSF038800">
    <property type="entry name" value="KYNU"/>
    <property type="match status" value="1"/>
</dbReference>
<dbReference type="GO" id="GO:0030170">
    <property type="term" value="F:pyridoxal phosphate binding"/>
    <property type="evidence" value="ECO:0007669"/>
    <property type="project" value="UniProtKB-UniRule"/>
</dbReference>
<dbReference type="EC" id="3.7.1.3" evidence="4 5"/>
<dbReference type="FunFam" id="3.40.640.10:FF:000031">
    <property type="entry name" value="Kynureninase"/>
    <property type="match status" value="1"/>
</dbReference>
<keyword evidence="4 5" id="KW-0963">Cytoplasm</keyword>
<dbReference type="EMBL" id="KQ257474">
    <property type="protein sequence ID" value="KNC95850.1"/>
    <property type="molecule type" value="Genomic_DNA"/>
</dbReference>
<comment type="pathway">
    <text evidence="4 5">Cofactor biosynthesis; NAD(+) biosynthesis; quinolinate from L-kynurenine: step 2/3.</text>
</comment>
<evidence type="ECO:0000256" key="5">
    <source>
        <dbReference type="PIRNR" id="PIRNR038800"/>
    </source>
</evidence>
<comment type="similarity">
    <text evidence="4 5">Belongs to the kynureninase family.</text>
</comment>
<dbReference type="GO" id="GO:0097268">
    <property type="term" value="C:cytoophidium"/>
    <property type="evidence" value="ECO:0007669"/>
    <property type="project" value="EnsemblFungi"/>
</dbReference>
<sequence length="473" mass="52942">MYPKQMSLHLTGRKYYEVLSRELEVPLDSSEFAAIMDGRDPLKHFRAKFAIPKQKDVLGHEVNTTDCEESAIYFCGNSLGLQPLGTRKLVEEELDVWARSGVVGHFKHSHDRPWVSIDDHVIEETGRIVGAKKEEVAIMNSLTVNLHFLMMSFYRPTNDRYKILIEEHAFPSDYYAVESQVRFHGYDPADAIIQLGPRTGEHTIQTEDILECIARNGDQIALVLFSGVQYYTGQFFELEKIAVAAREKGCVVGYDLAHAVGNVPLRLHDWGVDFACWCTYKYLNAGPGGIGGAFVHEKHAVSDLPRLTGWWGTDPTKKFLMDNVFRPIQGANVYRVSNPNVLATVSLLGSLEVFSRTSMEDLRAKSVLLTGYLEALLEGIPGFTILTPGDPAQRGCQLSLLFRPGLMLKVLEELENKGVVVDERKPDVIRVAPTPLYNTFTEVHRFVEILRIALEKCQETTAGCVETSSSSTS</sequence>
<dbReference type="GO" id="GO:0043420">
    <property type="term" value="P:anthranilate metabolic process"/>
    <property type="evidence" value="ECO:0007669"/>
    <property type="project" value="UniProtKB-UniRule"/>
</dbReference>
<feature type="binding site" evidence="4">
    <location>
        <begin position="170"/>
        <end position="173"/>
    </location>
    <ligand>
        <name>pyridoxal 5'-phosphate</name>
        <dbReference type="ChEBI" id="CHEBI:597326"/>
    </ligand>
</feature>
<feature type="binding site" evidence="4">
    <location>
        <position position="255"/>
    </location>
    <ligand>
        <name>pyridoxal 5'-phosphate</name>
        <dbReference type="ChEBI" id="CHEBI:597326"/>
    </ligand>
</feature>
<dbReference type="RefSeq" id="XP_016603890.1">
    <property type="nucleotide sequence ID" value="XM_016756870.1"/>
</dbReference>
<keyword evidence="2 4" id="KW-0378">Hydrolase</keyword>
<dbReference type="AlphaFoldDB" id="A0A0L0H313"/>
<evidence type="ECO:0000256" key="2">
    <source>
        <dbReference type="ARBA" id="ARBA00022801"/>
    </source>
</evidence>
<dbReference type="UniPathway" id="UPA00334">
    <property type="reaction ID" value="UER00455"/>
</dbReference>
<dbReference type="OMA" id="YTEVWEF"/>
<feature type="binding site" evidence="4">
    <location>
        <position position="338"/>
    </location>
    <ligand>
        <name>pyridoxal 5'-phosphate</name>
        <dbReference type="ChEBI" id="CHEBI:597326"/>
    </ligand>
</feature>
<dbReference type="Proteomes" id="UP000053201">
    <property type="component" value="Unassembled WGS sequence"/>
</dbReference>
<dbReference type="GO" id="GO:0019441">
    <property type="term" value="P:L-tryptophan catabolic process to kynurenine"/>
    <property type="evidence" value="ECO:0007669"/>
    <property type="project" value="TreeGrafter"/>
</dbReference>
<evidence type="ECO:0000256" key="3">
    <source>
        <dbReference type="ARBA" id="ARBA00022898"/>
    </source>
</evidence>
<name>A0A0L0H313_SPIPD</name>
<dbReference type="Pfam" id="PF22580">
    <property type="entry name" value="KYNU_C"/>
    <property type="match status" value="1"/>
</dbReference>
<dbReference type="GO" id="GO:0034354">
    <property type="term" value="P:'de novo' NAD+ biosynthetic process from L-tryptophan"/>
    <property type="evidence" value="ECO:0007669"/>
    <property type="project" value="UniProtKB-UniRule"/>
</dbReference>
<accession>A0A0L0H313</accession>
<comment type="subcellular location">
    <subcellularLocation>
        <location evidence="4 5">Cytoplasm</location>
    </subcellularLocation>
</comment>